<keyword evidence="2" id="KW-0732">Signal</keyword>
<evidence type="ECO:0000256" key="2">
    <source>
        <dbReference type="SAM" id="SignalP"/>
    </source>
</evidence>
<feature type="region of interest" description="Disordered" evidence="1">
    <location>
        <begin position="87"/>
        <end position="107"/>
    </location>
</feature>
<feature type="signal peptide" evidence="2">
    <location>
        <begin position="1"/>
        <end position="19"/>
    </location>
</feature>
<evidence type="ECO:0000313" key="3">
    <source>
        <dbReference type="EMBL" id="KPM41721.1"/>
    </source>
</evidence>
<keyword evidence="4" id="KW-1185">Reference proteome</keyword>
<dbReference type="AlphaFoldDB" id="A0A0P7BKC1"/>
<dbReference type="EMBL" id="LKCW01000060">
    <property type="protein sequence ID" value="KPM41721.1"/>
    <property type="molecule type" value="Genomic_DNA"/>
</dbReference>
<dbReference type="OrthoDB" id="4898945at2759"/>
<reference evidence="3 4" key="1">
    <citation type="submission" date="2015-09" db="EMBL/GenBank/DDBJ databases">
        <title>Draft genome of a European isolate of the apple canker pathogen Neonectria ditissima.</title>
        <authorList>
            <person name="Gomez-Cortecero A."/>
            <person name="Harrison R.J."/>
            <person name="Armitage A.D."/>
        </authorList>
    </citation>
    <scope>NUCLEOTIDE SEQUENCE [LARGE SCALE GENOMIC DNA]</scope>
    <source>
        <strain evidence="3 4">R09/05</strain>
    </source>
</reference>
<dbReference type="Proteomes" id="UP000050424">
    <property type="component" value="Unassembled WGS sequence"/>
</dbReference>
<sequence>MHHIIRLASIAALLSSTSAISVTYSTLYDEGSTPISRLACYKEGASIMPDFGYPEGGDLWPAREEWRFKDEPKTIWHSLGDNQLGSEIASPGHWGQPNNLLRSNNMR</sequence>
<name>A0A0P7BKC1_9HYPO</name>
<gene>
    <name evidence="3" type="ORF">AK830_g4817</name>
</gene>
<accession>A0A0P7BKC1</accession>
<comment type="caution">
    <text evidence="3">The sequence shown here is derived from an EMBL/GenBank/DDBJ whole genome shotgun (WGS) entry which is preliminary data.</text>
</comment>
<evidence type="ECO:0000256" key="1">
    <source>
        <dbReference type="SAM" id="MobiDB-lite"/>
    </source>
</evidence>
<dbReference type="STRING" id="78410.A0A0P7BKC1"/>
<evidence type="ECO:0000313" key="4">
    <source>
        <dbReference type="Proteomes" id="UP000050424"/>
    </source>
</evidence>
<organism evidence="3 4">
    <name type="scientific">Neonectria ditissima</name>
    <dbReference type="NCBI Taxonomy" id="78410"/>
    <lineage>
        <taxon>Eukaryota</taxon>
        <taxon>Fungi</taxon>
        <taxon>Dikarya</taxon>
        <taxon>Ascomycota</taxon>
        <taxon>Pezizomycotina</taxon>
        <taxon>Sordariomycetes</taxon>
        <taxon>Hypocreomycetidae</taxon>
        <taxon>Hypocreales</taxon>
        <taxon>Nectriaceae</taxon>
        <taxon>Neonectria</taxon>
    </lineage>
</organism>
<feature type="chain" id="PRO_5006135920" evidence="2">
    <location>
        <begin position="20"/>
        <end position="107"/>
    </location>
</feature>
<proteinExistence type="predicted"/>
<protein>
    <submittedName>
        <fullName evidence="3">Uncharacterized protein</fullName>
    </submittedName>
</protein>
<feature type="compositionally biased region" description="Polar residues" evidence="1">
    <location>
        <begin position="96"/>
        <end position="107"/>
    </location>
</feature>